<dbReference type="AlphaFoldDB" id="T1I8V1"/>
<dbReference type="EMBL" id="ACPB03001980">
    <property type="status" value="NOT_ANNOTATED_CDS"/>
    <property type="molecule type" value="Genomic_DNA"/>
</dbReference>
<dbReference type="EnsemblMetazoa" id="RPRC012723-RA">
    <property type="protein sequence ID" value="RPRC012723-PA"/>
    <property type="gene ID" value="RPRC012723"/>
</dbReference>
<evidence type="ECO:0000256" key="1">
    <source>
        <dbReference type="ARBA" id="ARBA00004273"/>
    </source>
</evidence>
<dbReference type="Proteomes" id="UP000015103">
    <property type="component" value="Unassembled WGS sequence"/>
</dbReference>
<evidence type="ECO:0000313" key="7">
    <source>
        <dbReference type="Proteomes" id="UP000015103"/>
    </source>
</evidence>
<dbReference type="SUPFAM" id="SSF81419">
    <property type="entry name" value="Mitochondrial cytochrome c oxidase subunit VIIa"/>
    <property type="match status" value="1"/>
</dbReference>
<dbReference type="GO" id="GO:0045277">
    <property type="term" value="C:respiratory chain complex IV"/>
    <property type="evidence" value="ECO:0007669"/>
    <property type="project" value="InterPro"/>
</dbReference>
<dbReference type="HOGENOM" id="CLU_2309432_0_0_1"/>
<dbReference type="RefSeq" id="XP_073989347.1">
    <property type="nucleotide sequence ID" value="XM_074133246.1"/>
</dbReference>
<reference evidence="6" key="1">
    <citation type="submission" date="2015-05" db="UniProtKB">
        <authorList>
            <consortium name="EnsemblMetazoa"/>
        </authorList>
    </citation>
    <scope>IDENTIFICATION</scope>
</reference>
<dbReference type="GO" id="GO:0097250">
    <property type="term" value="P:mitochondrial respirasome assembly"/>
    <property type="evidence" value="ECO:0007669"/>
    <property type="project" value="TreeGrafter"/>
</dbReference>
<comment type="similarity">
    <text evidence="2">Belongs to the cytochrome c oxidase VIIa family.</text>
</comment>
<keyword evidence="5" id="KW-0472">Membrane</keyword>
<dbReference type="GO" id="GO:0005743">
    <property type="term" value="C:mitochondrial inner membrane"/>
    <property type="evidence" value="ECO:0007669"/>
    <property type="project" value="UniProtKB-SubCell"/>
</dbReference>
<dbReference type="InParanoid" id="T1I8V1"/>
<dbReference type="PANTHER" id="PTHR10510:SF11">
    <property type="entry name" value="CYTOCHROME C OXIDASE SUBUNIT 7A, MITOCHONDRIAL"/>
    <property type="match status" value="1"/>
</dbReference>
<comment type="subcellular location">
    <subcellularLocation>
        <location evidence="1">Mitochondrion inner membrane</location>
    </subcellularLocation>
</comment>
<dbReference type="GO" id="GO:0002082">
    <property type="term" value="P:regulation of oxidative phosphorylation"/>
    <property type="evidence" value="ECO:0007669"/>
    <property type="project" value="TreeGrafter"/>
</dbReference>
<evidence type="ECO:0000256" key="5">
    <source>
        <dbReference type="ARBA" id="ARBA00023136"/>
    </source>
</evidence>
<evidence type="ECO:0000313" key="6">
    <source>
        <dbReference type="EnsemblMetazoa" id="RPRC012723-PA"/>
    </source>
</evidence>
<dbReference type="InterPro" id="IPR036539">
    <property type="entry name" value="Cyt_c_oxidase_su7a_sf"/>
</dbReference>
<dbReference type="VEuPathDB" id="VectorBase:RPRC012723"/>
<keyword evidence="4" id="KW-0496">Mitochondrion</keyword>
<keyword evidence="7" id="KW-1185">Reference proteome</keyword>
<dbReference type="GeneID" id="141456887"/>
<dbReference type="PANTHER" id="PTHR10510">
    <property type="entry name" value="CYTOCHROME C OXIDASE POLYPEPTIDE 7A"/>
    <property type="match status" value="1"/>
</dbReference>
<name>T1I8V1_RHOPR</name>
<dbReference type="GO" id="GO:0006123">
    <property type="term" value="P:mitochondrial electron transport, cytochrome c to oxygen"/>
    <property type="evidence" value="ECO:0007669"/>
    <property type="project" value="InterPro"/>
</dbReference>
<keyword evidence="3" id="KW-0999">Mitochondrion inner membrane</keyword>
<proteinExistence type="inferred from homology"/>
<evidence type="ECO:0000256" key="2">
    <source>
        <dbReference type="ARBA" id="ARBA00009331"/>
    </source>
</evidence>
<sequence length="100" mass="10766">MASQIAASVIKVAKHLQRCTCVQATPAITRSLSTAPDTSTLSEHIKNKQEVFQTPEDTPVYIKGGIIDRLLFGVTAGCCVISLLLIAKTLVEMALPKKKN</sequence>
<protein>
    <submittedName>
        <fullName evidence="6">Uncharacterized protein</fullName>
    </submittedName>
</protein>
<dbReference type="eggNOG" id="ENOG502SBK9">
    <property type="taxonomic scope" value="Eukaryota"/>
</dbReference>
<dbReference type="InterPro" id="IPR003177">
    <property type="entry name" value="Cytc_oxidase_su7a_met"/>
</dbReference>
<evidence type="ECO:0000256" key="4">
    <source>
        <dbReference type="ARBA" id="ARBA00023128"/>
    </source>
</evidence>
<accession>T1I8V1</accession>
<dbReference type="Gene3D" id="4.10.91.10">
    <property type="entry name" value="Cytochrome c oxidase, subunit VIIa"/>
    <property type="match status" value="1"/>
</dbReference>
<evidence type="ECO:0000256" key="3">
    <source>
        <dbReference type="ARBA" id="ARBA00022792"/>
    </source>
</evidence>
<organism evidence="6 7">
    <name type="scientific">Rhodnius prolixus</name>
    <name type="common">Triatomid bug</name>
    <dbReference type="NCBI Taxonomy" id="13249"/>
    <lineage>
        <taxon>Eukaryota</taxon>
        <taxon>Metazoa</taxon>
        <taxon>Ecdysozoa</taxon>
        <taxon>Arthropoda</taxon>
        <taxon>Hexapoda</taxon>
        <taxon>Insecta</taxon>
        <taxon>Pterygota</taxon>
        <taxon>Neoptera</taxon>
        <taxon>Paraneoptera</taxon>
        <taxon>Hemiptera</taxon>
        <taxon>Heteroptera</taxon>
        <taxon>Panheteroptera</taxon>
        <taxon>Cimicomorpha</taxon>
        <taxon>Reduviidae</taxon>
        <taxon>Triatominae</taxon>
        <taxon>Rhodnius</taxon>
    </lineage>
</organism>
<dbReference type="FunCoup" id="T1I8V1">
    <property type="interactions" value="6"/>
</dbReference>